<dbReference type="Proteomes" id="UP000886822">
    <property type="component" value="Unassembled WGS sequence"/>
</dbReference>
<dbReference type="GO" id="GO:0016787">
    <property type="term" value="F:hydrolase activity"/>
    <property type="evidence" value="ECO:0007669"/>
    <property type="project" value="UniProtKB-ARBA"/>
</dbReference>
<dbReference type="EMBL" id="DXGJ01000062">
    <property type="protein sequence ID" value="HIW72507.1"/>
    <property type="molecule type" value="Genomic_DNA"/>
</dbReference>
<protein>
    <submittedName>
        <fullName evidence="1">Ectonucleotide pyrophosphatase/phosphodiesterase</fullName>
    </submittedName>
</protein>
<dbReference type="CDD" id="cd16018">
    <property type="entry name" value="Enpp"/>
    <property type="match status" value="1"/>
</dbReference>
<dbReference type="Gene3D" id="3.40.720.10">
    <property type="entry name" value="Alkaline Phosphatase, subunit A"/>
    <property type="match status" value="1"/>
</dbReference>
<accession>A0A9D1U5J5</accession>
<dbReference type="AlphaFoldDB" id="A0A9D1U5J5"/>
<organism evidence="1 2">
    <name type="scientific">Candidatus Levilactobacillus faecigallinarum</name>
    <dbReference type="NCBI Taxonomy" id="2838638"/>
    <lineage>
        <taxon>Bacteria</taxon>
        <taxon>Bacillati</taxon>
        <taxon>Bacillota</taxon>
        <taxon>Bacilli</taxon>
        <taxon>Lactobacillales</taxon>
        <taxon>Lactobacillaceae</taxon>
        <taxon>Levilactobacillus</taxon>
    </lineage>
</organism>
<reference evidence="1" key="1">
    <citation type="journal article" date="2021" name="PeerJ">
        <title>Extensive microbial diversity within the chicken gut microbiome revealed by metagenomics and culture.</title>
        <authorList>
            <person name="Gilroy R."/>
            <person name="Ravi A."/>
            <person name="Getino M."/>
            <person name="Pursley I."/>
            <person name="Horton D.L."/>
            <person name="Alikhan N.F."/>
            <person name="Baker D."/>
            <person name="Gharbi K."/>
            <person name="Hall N."/>
            <person name="Watson M."/>
            <person name="Adriaenssens E.M."/>
            <person name="Foster-Nyarko E."/>
            <person name="Jarju S."/>
            <person name="Secka A."/>
            <person name="Antonio M."/>
            <person name="Oren A."/>
            <person name="Chaudhuri R.R."/>
            <person name="La Ragione R."/>
            <person name="Hildebrand F."/>
            <person name="Pallen M.J."/>
        </authorList>
    </citation>
    <scope>NUCLEOTIDE SEQUENCE</scope>
    <source>
        <strain evidence="1">CHK173-259</strain>
    </source>
</reference>
<reference evidence="1" key="2">
    <citation type="submission" date="2021-04" db="EMBL/GenBank/DDBJ databases">
        <authorList>
            <person name="Gilroy R."/>
        </authorList>
    </citation>
    <scope>NUCLEOTIDE SEQUENCE</scope>
    <source>
        <strain evidence="1">CHK173-259</strain>
    </source>
</reference>
<dbReference type="PANTHER" id="PTHR10151:SF120">
    <property type="entry name" value="BIS(5'-ADENOSYL)-TRIPHOSPHATASE"/>
    <property type="match status" value="1"/>
</dbReference>
<comment type="caution">
    <text evidence="1">The sequence shown here is derived from an EMBL/GenBank/DDBJ whole genome shotgun (WGS) entry which is preliminary data.</text>
</comment>
<proteinExistence type="predicted"/>
<dbReference type="InterPro" id="IPR017850">
    <property type="entry name" value="Alkaline_phosphatase_core_sf"/>
</dbReference>
<dbReference type="InterPro" id="IPR002591">
    <property type="entry name" value="Phosphodiest/P_Trfase"/>
</dbReference>
<dbReference type="Pfam" id="PF01663">
    <property type="entry name" value="Phosphodiest"/>
    <property type="match status" value="1"/>
</dbReference>
<dbReference type="SUPFAM" id="SSF53649">
    <property type="entry name" value="Alkaline phosphatase-like"/>
    <property type="match status" value="1"/>
</dbReference>
<gene>
    <name evidence="1" type="ORF">H9875_07775</name>
</gene>
<sequence>MIIAQRLIVISLDAMGSRDLDEHLDELPNLRRLVVTGTRVRQVRGIYPTLTYPSHTTIITGQYPREHGIVNNTKLQPQRKSPDWYWYQRDVQVPTLYDLVRQQHQKTAAFLWPVTAGSKITYNLAEIFPNRIWTNQVLVSLKASSPAFLLRMNQKYGHLRRGIQQPELDDFITACAVDTITHKKPQLTLIHLVDMDSMRHRYGVRSDEAMAALRRLDTRVGELIDATIAAGTFAETNFAVLGDHYQINVDRMIHLNQAFADRGWLTPTPEGTVKPDWHVLAKSCDGCTYVYTRNFADTQNLKQLMLDTAGVVSVIDGRAAAKRGADPHCQFMVEAAEGYYFTDETNRPSVVEPVDPASLGTPDRYHGVHGYDPDKPDYFTTLVLSGPAIKGGHTIDHAELVDEAPTFAHLLGVQFPEPLPGHALTDALKGDTNEVQ</sequence>
<name>A0A9D1U5J5_9LACO</name>
<dbReference type="PANTHER" id="PTHR10151">
    <property type="entry name" value="ECTONUCLEOTIDE PYROPHOSPHATASE/PHOSPHODIESTERASE"/>
    <property type="match status" value="1"/>
</dbReference>
<evidence type="ECO:0000313" key="1">
    <source>
        <dbReference type="EMBL" id="HIW72507.1"/>
    </source>
</evidence>
<evidence type="ECO:0000313" key="2">
    <source>
        <dbReference type="Proteomes" id="UP000886822"/>
    </source>
</evidence>